<dbReference type="AlphaFoldDB" id="A0A6C0F1Q1"/>
<dbReference type="Pfam" id="PF00581">
    <property type="entry name" value="Rhodanese"/>
    <property type="match status" value="1"/>
</dbReference>
<dbReference type="InterPro" id="IPR036873">
    <property type="entry name" value="Rhodanese-like_dom_sf"/>
</dbReference>
<dbReference type="InterPro" id="IPR001763">
    <property type="entry name" value="Rhodanese-like_dom"/>
</dbReference>
<dbReference type="PROSITE" id="PS50206">
    <property type="entry name" value="RHODANESE_3"/>
    <property type="match status" value="1"/>
</dbReference>
<protein>
    <recommendedName>
        <fullName evidence="1">Rhodanese domain-containing protein</fullName>
    </recommendedName>
</protein>
<reference evidence="2" key="1">
    <citation type="journal article" date="2020" name="Nature">
        <title>Giant virus diversity and host interactions through global metagenomics.</title>
        <authorList>
            <person name="Schulz F."/>
            <person name="Roux S."/>
            <person name="Paez-Espino D."/>
            <person name="Jungbluth S."/>
            <person name="Walsh D.A."/>
            <person name="Denef V.J."/>
            <person name="McMahon K.D."/>
            <person name="Konstantinidis K.T."/>
            <person name="Eloe-Fadrosh E.A."/>
            <person name="Kyrpides N.C."/>
            <person name="Woyke T."/>
        </authorList>
    </citation>
    <scope>NUCLEOTIDE SEQUENCE</scope>
    <source>
        <strain evidence="2">GVMAG-M-3300009180-1</strain>
    </source>
</reference>
<name>A0A6C0F1Q1_9ZZZZ</name>
<accession>A0A6C0F1Q1</accession>
<organism evidence="2">
    <name type="scientific">viral metagenome</name>
    <dbReference type="NCBI Taxonomy" id="1070528"/>
    <lineage>
        <taxon>unclassified sequences</taxon>
        <taxon>metagenomes</taxon>
        <taxon>organismal metagenomes</taxon>
    </lineage>
</organism>
<dbReference type="SUPFAM" id="SSF52821">
    <property type="entry name" value="Rhodanese/Cell cycle control phosphatase"/>
    <property type="match status" value="1"/>
</dbReference>
<feature type="domain" description="Rhodanese" evidence="1">
    <location>
        <begin position="88"/>
        <end position="111"/>
    </location>
</feature>
<evidence type="ECO:0000259" key="1">
    <source>
        <dbReference type="PROSITE" id="PS50206"/>
    </source>
</evidence>
<dbReference type="EMBL" id="MN739019">
    <property type="protein sequence ID" value="QHT35348.1"/>
    <property type="molecule type" value="Genomic_DNA"/>
</dbReference>
<sequence length="139" mass="15714">MFLFQSPPKRLIGFEDIKIAIRNSGRYLLINTLPSGEQDILIHGTIPMDREETVINSQLNDYNTPDLPVIIYGRNSCDISVDQKQTQLRALGVVDVYIYAGGLFEWLLLQDLYGVGEFPTTNKGAVDLLKYRAKSSFKD</sequence>
<evidence type="ECO:0000313" key="2">
    <source>
        <dbReference type="EMBL" id="QHT35348.1"/>
    </source>
</evidence>
<proteinExistence type="predicted"/>